<protein>
    <recommendedName>
        <fullName evidence="1">Rhodanese domain-containing protein</fullName>
    </recommendedName>
</protein>
<dbReference type="RefSeq" id="WP_106892106.1">
    <property type="nucleotide sequence ID" value="NZ_CP027860.1"/>
</dbReference>
<dbReference type="PROSITE" id="PS50206">
    <property type="entry name" value="RHODANESE_3"/>
    <property type="match status" value="1"/>
</dbReference>
<sequence>MLQKVRALIGRPAAMSPARAREKIAAGMLVVDVRDADEFAHGHIAGAIHIPLRQIESDGAETIAPLASVSDRREVILFVCRSGARSEAACNALRSQLGRRAQFLEGGLMAWVGAGIPLSRELTHSYS</sequence>
<organism evidence="2 3">
    <name type="scientific">Ahniella affigens</name>
    <dbReference type="NCBI Taxonomy" id="2021234"/>
    <lineage>
        <taxon>Bacteria</taxon>
        <taxon>Pseudomonadati</taxon>
        <taxon>Pseudomonadota</taxon>
        <taxon>Gammaproteobacteria</taxon>
        <taxon>Lysobacterales</taxon>
        <taxon>Rhodanobacteraceae</taxon>
        <taxon>Ahniella</taxon>
    </lineage>
</organism>
<keyword evidence="3" id="KW-1185">Reference proteome</keyword>
<evidence type="ECO:0000259" key="1">
    <source>
        <dbReference type="PROSITE" id="PS50206"/>
    </source>
</evidence>
<reference evidence="2 3" key="2">
    <citation type="submission" date="2018-03" db="EMBL/GenBank/DDBJ databases">
        <authorList>
            <person name="Keele B.F."/>
        </authorList>
    </citation>
    <scope>NUCLEOTIDE SEQUENCE [LARGE SCALE GENOMIC DNA]</scope>
    <source>
        <strain evidence="2 3">D13</strain>
    </source>
</reference>
<dbReference type="InterPro" id="IPR052367">
    <property type="entry name" value="Thiosulfate_ST/Rhodanese-like"/>
</dbReference>
<feature type="domain" description="Rhodanese" evidence="1">
    <location>
        <begin position="24"/>
        <end position="120"/>
    </location>
</feature>
<reference evidence="2 3" key="1">
    <citation type="submission" date="2018-03" db="EMBL/GenBank/DDBJ databases">
        <title>Ahniella affigens gen. nov., sp. nov., a gammaproteobacterium isolated from sandy soil near a stream.</title>
        <authorList>
            <person name="Ko Y."/>
            <person name="Kim J.-H."/>
        </authorList>
    </citation>
    <scope>NUCLEOTIDE SEQUENCE [LARGE SCALE GENOMIC DNA]</scope>
    <source>
        <strain evidence="2 3">D13</strain>
    </source>
</reference>
<gene>
    <name evidence="2" type="ORF">C7S18_13730</name>
</gene>
<name>A0A2P1PTL6_9GAMM</name>
<dbReference type="OrthoDB" id="9814704at2"/>
<dbReference type="EMBL" id="CP027860">
    <property type="protein sequence ID" value="AVP98186.1"/>
    <property type="molecule type" value="Genomic_DNA"/>
</dbReference>
<dbReference type="PANTHER" id="PTHR45431:SF3">
    <property type="entry name" value="RHODANESE-LIKE DOMAIN-CONTAINING PROTEIN 15, CHLOROPLASTIC"/>
    <property type="match status" value="1"/>
</dbReference>
<dbReference type="Gene3D" id="3.40.250.10">
    <property type="entry name" value="Rhodanese-like domain"/>
    <property type="match status" value="1"/>
</dbReference>
<dbReference type="CDD" id="cd00158">
    <property type="entry name" value="RHOD"/>
    <property type="match status" value="1"/>
</dbReference>
<dbReference type="Pfam" id="PF00581">
    <property type="entry name" value="Rhodanese"/>
    <property type="match status" value="1"/>
</dbReference>
<evidence type="ECO:0000313" key="2">
    <source>
        <dbReference type="EMBL" id="AVP98186.1"/>
    </source>
</evidence>
<dbReference type="PANTHER" id="PTHR45431">
    <property type="entry name" value="RHODANESE-LIKE DOMAIN-CONTAINING PROTEIN 15, CHLOROPLASTIC"/>
    <property type="match status" value="1"/>
</dbReference>
<proteinExistence type="predicted"/>
<dbReference type="KEGG" id="xba:C7S18_13730"/>
<dbReference type="SMART" id="SM00450">
    <property type="entry name" value="RHOD"/>
    <property type="match status" value="1"/>
</dbReference>
<dbReference type="AlphaFoldDB" id="A0A2P1PTL6"/>
<dbReference type="InterPro" id="IPR001763">
    <property type="entry name" value="Rhodanese-like_dom"/>
</dbReference>
<accession>A0A2P1PTL6</accession>
<dbReference type="Proteomes" id="UP000241074">
    <property type="component" value="Chromosome"/>
</dbReference>
<evidence type="ECO:0000313" key="3">
    <source>
        <dbReference type="Proteomes" id="UP000241074"/>
    </source>
</evidence>
<dbReference type="InterPro" id="IPR036873">
    <property type="entry name" value="Rhodanese-like_dom_sf"/>
</dbReference>
<dbReference type="SUPFAM" id="SSF52821">
    <property type="entry name" value="Rhodanese/Cell cycle control phosphatase"/>
    <property type="match status" value="1"/>
</dbReference>